<name>A0A5J5AZT5_9ASTE</name>
<feature type="region of interest" description="Disordered" evidence="1">
    <location>
        <begin position="1"/>
        <end position="38"/>
    </location>
</feature>
<sequence length="110" mass="11628">MNSDSLNHEVIRTKATDESDDLQVDSVSGSEEAGKDGRGLGDVCIRWSWVVVVVVVGVGSGGYGGAAGVRMMEMTARSGGAVVTDLRSAVAEERKSAVGVGVMDERWLWR</sequence>
<dbReference type="Proteomes" id="UP000325577">
    <property type="component" value="Linkage Group LG17"/>
</dbReference>
<feature type="compositionally biased region" description="Basic and acidic residues" evidence="1">
    <location>
        <begin position="1"/>
        <end position="17"/>
    </location>
</feature>
<protein>
    <submittedName>
        <fullName evidence="3">Uncharacterized protein</fullName>
    </submittedName>
</protein>
<reference evidence="3 4" key="1">
    <citation type="submission" date="2019-09" db="EMBL/GenBank/DDBJ databases">
        <title>A chromosome-level genome assembly of the Chinese tupelo Nyssa sinensis.</title>
        <authorList>
            <person name="Yang X."/>
            <person name="Kang M."/>
            <person name="Yang Y."/>
            <person name="Xiong H."/>
            <person name="Wang M."/>
            <person name="Zhang Z."/>
            <person name="Wang Z."/>
            <person name="Wu H."/>
            <person name="Ma T."/>
            <person name="Liu J."/>
            <person name="Xi Z."/>
        </authorList>
    </citation>
    <scope>NUCLEOTIDE SEQUENCE [LARGE SCALE GENOMIC DNA]</scope>
    <source>
        <strain evidence="3">J267</strain>
        <tissue evidence="3">Leaf</tissue>
    </source>
</reference>
<dbReference type="AlphaFoldDB" id="A0A5J5AZT5"/>
<keyword evidence="2" id="KW-0812">Transmembrane</keyword>
<evidence type="ECO:0000313" key="3">
    <source>
        <dbReference type="EMBL" id="KAA8535810.1"/>
    </source>
</evidence>
<gene>
    <name evidence="3" type="ORF">F0562_030870</name>
</gene>
<evidence type="ECO:0000256" key="1">
    <source>
        <dbReference type="SAM" id="MobiDB-lite"/>
    </source>
</evidence>
<keyword evidence="4" id="KW-1185">Reference proteome</keyword>
<feature type="transmembrane region" description="Helical" evidence="2">
    <location>
        <begin position="47"/>
        <end position="69"/>
    </location>
</feature>
<organism evidence="3 4">
    <name type="scientific">Nyssa sinensis</name>
    <dbReference type="NCBI Taxonomy" id="561372"/>
    <lineage>
        <taxon>Eukaryota</taxon>
        <taxon>Viridiplantae</taxon>
        <taxon>Streptophyta</taxon>
        <taxon>Embryophyta</taxon>
        <taxon>Tracheophyta</taxon>
        <taxon>Spermatophyta</taxon>
        <taxon>Magnoliopsida</taxon>
        <taxon>eudicotyledons</taxon>
        <taxon>Gunneridae</taxon>
        <taxon>Pentapetalae</taxon>
        <taxon>asterids</taxon>
        <taxon>Cornales</taxon>
        <taxon>Nyssaceae</taxon>
        <taxon>Nyssa</taxon>
    </lineage>
</organism>
<keyword evidence="2" id="KW-0472">Membrane</keyword>
<proteinExistence type="predicted"/>
<keyword evidence="2" id="KW-1133">Transmembrane helix</keyword>
<accession>A0A5J5AZT5</accession>
<evidence type="ECO:0000313" key="4">
    <source>
        <dbReference type="Proteomes" id="UP000325577"/>
    </source>
</evidence>
<evidence type="ECO:0000256" key="2">
    <source>
        <dbReference type="SAM" id="Phobius"/>
    </source>
</evidence>
<dbReference type="EMBL" id="CM018040">
    <property type="protein sequence ID" value="KAA8535810.1"/>
    <property type="molecule type" value="Genomic_DNA"/>
</dbReference>